<gene>
    <name evidence="2" type="ORF">HV183_20305</name>
</gene>
<dbReference type="EMBL" id="CP055538">
    <property type="protein sequence ID" value="QLO15587.1"/>
    <property type="molecule type" value="Genomic_DNA"/>
</dbReference>
<keyword evidence="1" id="KW-0812">Transmembrane</keyword>
<organism evidence="2 3">
    <name type="scientific">Citrobacter freundii</name>
    <dbReference type="NCBI Taxonomy" id="546"/>
    <lineage>
        <taxon>Bacteria</taxon>
        <taxon>Pseudomonadati</taxon>
        <taxon>Pseudomonadota</taxon>
        <taxon>Gammaproteobacteria</taxon>
        <taxon>Enterobacterales</taxon>
        <taxon>Enterobacteriaceae</taxon>
        <taxon>Citrobacter</taxon>
        <taxon>Citrobacter freundii complex</taxon>
    </lineage>
</organism>
<dbReference type="RefSeq" id="WP_181218146.1">
    <property type="nucleotide sequence ID" value="NZ_CP055538.1"/>
</dbReference>
<dbReference type="AlphaFoldDB" id="A0AAE7GW00"/>
<accession>A0AAE7GW00</accession>
<feature type="transmembrane region" description="Helical" evidence="1">
    <location>
        <begin position="20"/>
        <end position="39"/>
    </location>
</feature>
<reference evidence="3" key="1">
    <citation type="submission" date="2020-06" db="EMBL/GenBank/DDBJ databases">
        <title>REHAB project genomes.</title>
        <authorList>
            <person name="Shaw L.P."/>
        </authorList>
    </citation>
    <scope>NUCLEOTIDE SEQUENCE [LARGE SCALE GENOMIC DNA]</scope>
    <source>
        <strain evidence="3">RHBSTW-00398</strain>
    </source>
</reference>
<feature type="transmembrane region" description="Helical" evidence="1">
    <location>
        <begin position="51"/>
        <end position="74"/>
    </location>
</feature>
<sequence length="394" mass="44815">MGWERHNILTPKEPETLSLWRWIIAGLLSLLAGILFFVLHAKKYVLFLGEFNIWLVTLFPVVLWILLASLRGYLYSRALEEFEFLQKEILFAQSKWQLWGERSFVVLNSCVLLPDKITVAFLANQSKNLENQYGLVRRIDYLPQVKNQYHATTVLLNCISESLNVLPTAIPLHVTFITDAPPEMRRLLNVNFHSIWQASLPGRPQPSSVRVETQFPCYRLDVNLKNAEVRSDLVLVLQFNGQNSYSDGMAAFLLVSDDVARNYSLKGKCRLLRPMPLDKSCLTQDLTTFFTTQVCAKNTKAIVSDCQSIDSLNVQLYPMGHSYGAHWQVDNSVILEKYMGIPGPFSGWLCAGVASDMAQHYTDSYLAVSVQDEQSYICTVLPWSENEYDKPSVA</sequence>
<proteinExistence type="predicted"/>
<name>A0AAE7GW00_CITFR</name>
<keyword evidence="1" id="KW-1133">Transmembrane helix</keyword>
<evidence type="ECO:0000256" key="1">
    <source>
        <dbReference type="SAM" id="Phobius"/>
    </source>
</evidence>
<dbReference type="Proteomes" id="UP000510650">
    <property type="component" value="Chromosome"/>
</dbReference>
<keyword evidence="1" id="KW-0472">Membrane</keyword>
<evidence type="ECO:0000313" key="2">
    <source>
        <dbReference type="EMBL" id="QLO15587.1"/>
    </source>
</evidence>
<evidence type="ECO:0000313" key="3">
    <source>
        <dbReference type="Proteomes" id="UP000510650"/>
    </source>
</evidence>
<protein>
    <submittedName>
        <fullName evidence="2">Type VI secretion protein</fullName>
    </submittedName>
</protein>